<proteinExistence type="predicted"/>
<feature type="region of interest" description="Disordered" evidence="3">
    <location>
        <begin position="725"/>
        <end position="754"/>
    </location>
</feature>
<evidence type="ECO:0000259" key="4">
    <source>
        <dbReference type="PROSITE" id="PS50097"/>
    </source>
</evidence>
<feature type="compositionally biased region" description="Polar residues" evidence="3">
    <location>
        <begin position="285"/>
        <end position="324"/>
    </location>
</feature>
<dbReference type="SUPFAM" id="SSF50965">
    <property type="entry name" value="Galactose oxidase, central domain"/>
    <property type="match status" value="1"/>
</dbReference>
<dbReference type="PANTHER" id="PTHR24412">
    <property type="entry name" value="KELCH PROTEIN"/>
    <property type="match status" value="1"/>
</dbReference>
<dbReference type="InterPro" id="IPR011333">
    <property type="entry name" value="SKP1/BTB/POZ_sf"/>
</dbReference>
<keyword evidence="2" id="KW-0677">Repeat</keyword>
<dbReference type="Pfam" id="PF07707">
    <property type="entry name" value="BACK"/>
    <property type="match status" value="1"/>
</dbReference>
<dbReference type="Pfam" id="PF01344">
    <property type="entry name" value="Kelch_1"/>
    <property type="match status" value="5"/>
</dbReference>
<sequence length="1033" mass="111256">MFILTSRQGRLTYSSLDSHGGFTNSESVAHSVAESNGSSRTRFTPGLDGSNLSGASASGLPHRFSWRSRSQPPFSDAETAYRELASPIFLNTESNQQMAGAGTDASSSNPSPTVLTNSYTTVSSGSASHSRLRNSSTAISHRISSAAGRSRHSGQRRTPRTLRSTQHGDTGGSLLLSSSSSSNSLAGRYRTISGATLQHHTDEVVHTDAVSSPLLRFASLRLDTAVDGEGSRSGNSVPLAMVEGSSDLDEFPALSTRPMSDQNPVCPIPFTISMQAQFRMDHTQSDNVTTEWPVSRSPSGNTSTSFVDVSSSCATENPDNNNCSADPDGVHSGDACTVPIDGSSSPNQRDSHPSPGEPGSGGNGSSPQPNTSDRTFFSVRFPSRRDLNQPSNLTATSSSNTNQEPEADHDFYRSDPDRPPYKTADHPQKILVGLNDLRQRGQFCDVVLQAGSTRLPAHRNVLASSSQYFYAMFTGPMAEARSPCVQIQGIDEIALTQLVDFIYTGEISVTEENVQTLLPAANLLQLPSVRDSCCEFLQSQLHPSNCLGIQRFADLHDCPDLLASSRRFTEQHFGELLEQDDEFLTLTAEQLGQLIASDRLAVTEDQVFEAVLRWIAHDVPHRQQAARSLCGRVRFSLLPRDYLVRLSQSEAFLMANPWCKDYLIEALSYHLLSWDEKLRVTSERAKPRTPVGLPKVLMVIGGQAPKAIRSVEYFDFRSGLWRSSNSQCPTTDINSNSGSSSSSAPTNSVNASSPATIQRTSSTCLPVVVSSGQSIVVDLPSRRCRCGVAVVTGLVYAVGGFNGALRVRSVEIYDPVSNTWHSGPNMEYRRATLGVASLNGLIYAVGGFDGSTGLNTAEVLDLWVGAWRLIAPMSCRRSSVGAGALDGKIYAVGGYDGVARRCLSSVECYDPVTNSWAPVADLTCRRSGPAVCELNNRLYAVGGHDGPAVRNTAEVYSPETGTWQRIADLNVPRRNAGLVAHDGCLFVVGGEDGETNLASVEKYDPSTNAWILLPSQMHTGRSYAGVAVIERTL</sequence>
<feature type="compositionally biased region" description="Basic and acidic residues" evidence="3">
    <location>
        <begin position="406"/>
        <end position="427"/>
    </location>
</feature>
<protein>
    <submittedName>
        <fullName evidence="5">Kelch protein 3</fullName>
    </submittedName>
</protein>
<evidence type="ECO:0000313" key="6">
    <source>
        <dbReference type="Proteomes" id="UP000728185"/>
    </source>
</evidence>
<accession>A0A8E0S2M3</accession>
<feature type="region of interest" description="Disordered" evidence="3">
    <location>
        <begin position="282"/>
        <end position="427"/>
    </location>
</feature>
<dbReference type="PANTHER" id="PTHR24412:SF441">
    <property type="entry name" value="KELCH-LIKE PROTEIN 28"/>
    <property type="match status" value="1"/>
</dbReference>
<gene>
    <name evidence="5" type="ORF">FBUS_00901</name>
</gene>
<dbReference type="InterPro" id="IPR000210">
    <property type="entry name" value="BTB/POZ_dom"/>
</dbReference>
<name>A0A8E0S2M3_9TREM</name>
<dbReference type="GO" id="GO:0016567">
    <property type="term" value="P:protein ubiquitination"/>
    <property type="evidence" value="ECO:0007669"/>
    <property type="project" value="UniProtKB-UniPathway"/>
</dbReference>
<dbReference type="PROSITE" id="PS50097">
    <property type="entry name" value="BTB"/>
    <property type="match status" value="1"/>
</dbReference>
<feature type="compositionally biased region" description="Low complexity" evidence="3">
    <location>
        <begin position="391"/>
        <end position="402"/>
    </location>
</feature>
<dbReference type="OrthoDB" id="6272786at2759"/>
<feature type="region of interest" description="Disordered" evidence="3">
    <location>
        <begin position="97"/>
        <end position="183"/>
    </location>
</feature>
<organism evidence="5 6">
    <name type="scientific">Fasciolopsis buskii</name>
    <dbReference type="NCBI Taxonomy" id="27845"/>
    <lineage>
        <taxon>Eukaryota</taxon>
        <taxon>Metazoa</taxon>
        <taxon>Spiralia</taxon>
        <taxon>Lophotrochozoa</taxon>
        <taxon>Platyhelminthes</taxon>
        <taxon>Trematoda</taxon>
        <taxon>Digenea</taxon>
        <taxon>Plagiorchiida</taxon>
        <taxon>Echinostomata</taxon>
        <taxon>Echinostomatoidea</taxon>
        <taxon>Fasciolidae</taxon>
        <taxon>Fasciolopsis</taxon>
    </lineage>
</organism>
<dbReference type="SUPFAM" id="SSF54695">
    <property type="entry name" value="POZ domain"/>
    <property type="match status" value="1"/>
</dbReference>
<dbReference type="SMART" id="SM00875">
    <property type="entry name" value="BACK"/>
    <property type="match status" value="1"/>
</dbReference>
<dbReference type="SMART" id="SM00225">
    <property type="entry name" value="BTB"/>
    <property type="match status" value="1"/>
</dbReference>
<evidence type="ECO:0000256" key="2">
    <source>
        <dbReference type="ARBA" id="ARBA00022737"/>
    </source>
</evidence>
<dbReference type="InterPro" id="IPR006652">
    <property type="entry name" value="Kelch_1"/>
</dbReference>
<feature type="compositionally biased region" description="Polar residues" evidence="3">
    <location>
        <begin position="31"/>
        <end position="42"/>
    </location>
</feature>
<dbReference type="Pfam" id="PF00651">
    <property type="entry name" value="BTB"/>
    <property type="match status" value="1"/>
</dbReference>
<dbReference type="SMART" id="SM00612">
    <property type="entry name" value="Kelch"/>
    <property type="match status" value="6"/>
</dbReference>
<dbReference type="AlphaFoldDB" id="A0A8E0S2M3"/>
<dbReference type="FunFam" id="3.30.710.10:FF:000001">
    <property type="entry name" value="Kelch-like family member 20"/>
    <property type="match status" value="1"/>
</dbReference>
<dbReference type="InterPro" id="IPR015915">
    <property type="entry name" value="Kelch-typ_b-propeller"/>
</dbReference>
<dbReference type="EMBL" id="LUCM01001032">
    <property type="protein sequence ID" value="KAA0199604.1"/>
    <property type="molecule type" value="Genomic_DNA"/>
</dbReference>
<dbReference type="Gene3D" id="3.30.710.10">
    <property type="entry name" value="Potassium Channel Kv1.1, Chain A"/>
    <property type="match status" value="1"/>
</dbReference>
<feature type="region of interest" description="Disordered" evidence="3">
    <location>
        <begin position="31"/>
        <end position="73"/>
    </location>
</feature>
<keyword evidence="6" id="KW-1185">Reference proteome</keyword>
<dbReference type="InterPro" id="IPR011705">
    <property type="entry name" value="BACK"/>
</dbReference>
<evidence type="ECO:0000313" key="5">
    <source>
        <dbReference type="EMBL" id="KAA0199604.1"/>
    </source>
</evidence>
<reference evidence="5" key="1">
    <citation type="submission" date="2019-05" db="EMBL/GenBank/DDBJ databases">
        <title>Annotation for the trematode Fasciolopsis buski.</title>
        <authorList>
            <person name="Choi Y.-J."/>
        </authorList>
    </citation>
    <scope>NUCLEOTIDE SEQUENCE</scope>
    <source>
        <strain evidence="5">HT</strain>
        <tissue evidence="5">Whole worm</tissue>
    </source>
</reference>
<evidence type="ECO:0000256" key="3">
    <source>
        <dbReference type="SAM" id="MobiDB-lite"/>
    </source>
</evidence>
<dbReference type="UniPathway" id="UPA00143"/>
<keyword evidence="1" id="KW-0880">Kelch repeat</keyword>
<feature type="compositionally biased region" description="Low complexity" evidence="3">
    <location>
        <begin position="46"/>
        <end position="60"/>
    </location>
</feature>
<evidence type="ECO:0000256" key="1">
    <source>
        <dbReference type="ARBA" id="ARBA00022441"/>
    </source>
</evidence>
<dbReference type="FunFam" id="1.25.40.420:FF:000001">
    <property type="entry name" value="Kelch-like family member 12"/>
    <property type="match status" value="1"/>
</dbReference>
<dbReference type="PRINTS" id="PR00501">
    <property type="entry name" value="KELCHREPEAT"/>
</dbReference>
<feature type="domain" description="BTB" evidence="4">
    <location>
        <begin position="444"/>
        <end position="511"/>
    </location>
</feature>
<feature type="compositionally biased region" description="Low complexity" evidence="3">
    <location>
        <begin position="734"/>
        <end position="754"/>
    </location>
</feature>
<dbReference type="Proteomes" id="UP000728185">
    <property type="component" value="Unassembled WGS sequence"/>
</dbReference>
<dbReference type="Gene3D" id="2.120.10.80">
    <property type="entry name" value="Kelch-type beta propeller"/>
    <property type="match status" value="1"/>
</dbReference>
<comment type="caution">
    <text evidence="5">The sequence shown here is derived from an EMBL/GenBank/DDBJ whole genome shotgun (WGS) entry which is preliminary data.</text>
</comment>
<dbReference type="Gene3D" id="1.25.40.420">
    <property type="match status" value="1"/>
</dbReference>
<dbReference type="InterPro" id="IPR011043">
    <property type="entry name" value="Gal_Oxase/kelch_b-propeller"/>
</dbReference>
<feature type="compositionally biased region" description="Polar residues" evidence="3">
    <location>
        <begin position="97"/>
        <end position="143"/>
    </location>
</feature>
<feature type="compositionally biased region" description="Basic residues" evidence="3">
    <location>
        <begin position="149"/>
        <end position="160"/>
    </location>
</feature>
<feature type="compositionally biased region" description="Low complexity" evidence="3">
    <location>
        <begin position="173"/>
        <end position="183"/>
    </location>
</feature>